<reference evidence="2 3" key="1">
    <citation type="submission" date="2019-07" db="EMBL/GenBank/DDBJ databases">
        <title>Genomic analysis of Lentibacillus sp. NKC851-2.</title>
        <authorList>
            <person name="Oh Y.J."/>
        </authorList>
    </citation>
    <scope>NUCLEOTIDE SEQUENCE [LARGE SCALE GENOMIC DNA]</scope>
    <source>
        <strain evidence="2 3">NKC851-2</strain>
    </source>
</reference>
<keyword evidence="3" id="KW-1185">Reference proteome</keyword>
<evidence type="ECO:0000313" key="2">
    <source>
        <dbReference type="EMBL" id="TRM11492.1"/>
    </source>
</evidence>
<name>A0A549YHY1_9BACI</name>
<keyword evidence="1" id="KW-0812">Transmembrane</keyword>
<organism evidence="2 3">
    <name type="scientific">Lentibacillus cibarius</name>
    <dbReference type="NCBI Taxonomy" id="2583219"/>
    <lineage>
        <taxon>Bacteria</taxon>
        <taxon>Bacillati</taxon>
        <taxon>Bacillota</taxon>
        <taxon>Bacilli</taxon>
        <taxon>Bacillales</taxon>
        <taxon>Bacillaceae</taxon>
        <taxon>Lentibacillus</taxon>
    </lineage>
</organism>
<feature type="transmembrane region" description="Helical" evidence="1">
    <location>
        <begin position="49"/>
        <end position="73"/>
    </location>
</feature>
<dbReference type="AlphaFoldDB" id="A0A549YHY1"/>
<dbReference type="RefSeq" id="WP_142790618.1">
    <property type="nucleotide sequence ID" value="NZ_VJMZ01000001.1"/>
</dbReference>
<sequence>MRNTGLVLFISGTILFGMMHLAIALFLSNSAGIAPPGLITAALDGIAGWIPYILSIILMVLGIILVIVNSGWWQKQKKEIKEKNKEFSEEQNKRT</sequence>
<comment type="caution">
    <text evidence="2">The sequence shown here is derived from an EMBL/GenBank/DDBJ whole genome shotgun (WGS) entry which is preliminary data.</text>
</comment>
<feature type="transmembrane region" description="Helical" evidence="1">
    <location>
        <begin position="7"/>
        <end position="29"/>
    </location>
</feature>
<gene>
    <name evidence="2" type="ORF">FH966_07170</name>
</gene>
<accession>A0A549YHY1</accession>
<dbReference type="EMBL" id="VJMZ01000001">
    <property type="protein sequence ID" value="TRM11492.1"/>
    <property type="molecule type" value="Genomic_DNA"/>
</dbReference>
<protein>
    <submittedName>
        <fullName evidence="2">Uncharacterized protein</fullName>
    </submittedName>
</protein>
<keyword evidence="1" id="KW-0472">Membrane</keyword>
<keyword evidence="1" id="KW-1133">Transmembrane helix</keyword>
<evidence type="ECO:0000256" key="1">
    <source>
        <dbReference type="SAM" id="Phobius"/>
    </source>
</evidence>
<proteinExistence type="predicted"/>
<dbReference type="Proteomes" id="UP000319280">
    <property type="component" value="Unassembled WGS sequence"/>
</dbReference>
<evidence type="ECO:0000313" key="3">
    <source>
        <dbReference type="Proteomes" id="UP000319280"/>
    </source>
</evidence>